<protein>
    <submittedName>
        <fullName evidence="3">C2H2 type zinc finger domain protein</fullName>
    </submittedName>
</protein>
<dbReference type="PROSITE" id="PS50157">
    <property type="entry name" value="ZINC_FINGER_C2H2_2"/>
    <property type="match status" value="1"/>
</dbReference>
<reference evidence="3 4" key="1">
    <citation type="submission" date="2023-01" db="EMBL/GenBank/DDBJ databases">
        <title>Analysis of 21 Apiospora genomes using comparative genomics revels a genus with tremendous synthesis potential of carbohydrate active enzymes and secondary metabolites.</title>
        <authorList>
            <person name="Sorensen T."/>
        </authorList>
    </citation>
    <scope>NUCLEOTIDE SEQUENCE [LARGE SCALE GENOMIC DNA]</scope>
    <source>
        <strain evidence="3 4">CBS 24483</strain>
    </source>
</reference>
<feature type="domain" description="C2H2-type" evidence="2">
    <location>
        <begin position="182"/>
        <end position="209"/>
    </location>
</feature>
<dbReference type="GeneID" id="92083677"/>
<dbReference type="PROSITE" id="PS00028">
    <property type="entry name" value="ZINC_FINGER_C2H2_1"/>
    <property type="match status" value="1"/>
</dbReference>
<keyword evidence="4" id="KW-1185">Reference proteome</keyword>
<evidence type="ECO:0000313" key="4">
    <source>
        <dbReference type="Proteomes" id="UP001391051"/>
    </source>
</evidence>
<gene>
    <name evidence="3" type="ORF">PG986_014393</name>
</gene>
<dbReference type="InterPro" id="IPR013087">
    <property type="entry name" value="Znf_C2H2_type"/>
</dbReference>
<dbReference type="Gene3D" id="3.30.160.60">
    <property type="entry name" value="Classic Zinc Finger"/>
    <property type="match status" value="2"/>
</dbReference>
<evidence type="ECO:0000313" key="3">
    <source>
        <dbReference type="EMBL" id="KAK7937525.1"/>
    </source>
</evidence>
<organism evidence="3 4">
    <name type="scientific">Apiospora aurea</name>
    <dbReference type="NCBI Taxonomy" id="335848"/>
    <lineage>
        <taxon>Eukaryota</taxon>
        <taxon>Fungi</taxon>
        <taxon>Dikarya</taxon>
        <taxon>Ascomycota</taxon>
        <taxon>Pezizomycotina</taxon>
        <taxon>Sordariomycetes</taxon>
        <taxon>Xylariomycetidae</taxon>
        <taxon>Amphisphaeriales</taxon>
        <taxon>Apiosporaceae</taxon>
        <taxon>Apiospora</taxon>
    </lineage>
</organism>
<keyword evidence="1" id="KW-0862">Zinc</keyword>
<keyword evidence="1" id="KW-0863">Zinc-finger</keyword>
<sequence length="216" mass="24649">MSYDVIPPTSDLNGYDPADVALEGAYPTTRDVNLDFANVFGCPTHPVDQCPFSDFITQSPPVSTHSHVSMNQGYEKIISSLEMENHSMDFYSIDEQLTIPATVLRTNAKEIADIQQIQGRETPIQQVPIQNEDINSEQTRVSKVPKAVHACDFPGCEKQTAFKRREHLRRHQSSKHGLGEKLGCEFCDKKFNRRDNWRQHLRLHMESNGKRTKFFA</sequence>
<dbReference type="Proteomes" id="UP001391051">
    <property type="component" value="Unassembled WGS sequence"/>
</dbReference>
<evidence type="ECO:0000256" key="1">
    <source>
        <dbReference type="PROSITE-ProRule" id="PRU00042"/>
    </source>
</evidence>
<dbReference type="InterPro" id="IPR036236">
    <property type="entry name" value="Znf_C2H2_sf"/>
</dbReference>
<accession>A0ABR1PTE0</accession>
<dbReference type="SMART" id="SM00355">
    <property type="entry name" value="ZnF_C2H2"/>
    <property type="match status" value="2"/>
</dbReference>
<dbReference type="EMBL" id="JAQQWE010000010">
    <property type="protein sequence ID" value="KAK7937525.1"/>
    <property type="molecule type" value="Genomic_DNA"/>
</dbReference>
<name>A0ABR1PTE0_9PEZI</name>
<comment type="caution">
    <text evidence="3">The sequence shown here is derived from an EMBL/GenBank/DDBJ whole genome shotgun (WGS) entry which is preliminary data.</text>
</comment>
<dbReference type="SUPFAM" id="SSF57667">
    <property type="entry name" value="beta-beta-alpha zinc fingers"/>
    <property type="match status" value="1"/>
</dbReference>
<evidence type="ECO:0000259" key="2">
    <source>
        <dbReference type="PROSITE" id="PS50157"/>
    </source>
</evidence>
<proteinExistence type="predicted"/>
<keyword evidence="1" id="KW-0479">Metal-binding</keyword>
<dbReference type="RefSeq" id="XP_066692853.1">
    <property type="nucleotide sequence ID" value="XM_066850615.1"/>
</dbReference>